<proteinExistence type="predicted"/>
<organism evidence="3 4">
    <name type="scientific">Streptomyces synnematoformans</name>
    <dbReference type="NCBI Taxonomy" id="415721"/>
    <lineage>
        <taxon>Bacteria</taxon>
        <taxon>Bacillati</taxon>
        <taxon>Actinomycetota</taxon>
        <taxon>Actinomycetes</taxon>
        <taxon>Kitasatosporales</taxon>
        <taxon>Streptomycetaceae</taxon>
        <taxon>Streptomyces</taxon>
    </lineage>
</organism>
<keyword evidence="2" id="KW-0472">Membrane</keyword>
<keyword evidence="2" id="KW-0812">Transmembrane</keyword>
<feature type="region of interest" description="Disordered" evidence="1">
    <location>
        <begin position="83"/>
        <end position="105"/>
    </location>
</feature>
<sequence>MPTPVPAERNRRERRAARAFDIRMVIASLLAVYGAVLTVLGLTDPSEDTERSAGLHLNLWSGVGMLAVAAAFLLWTRLRPVRIPPEEDPEADPRGGGDAGRDEPS</sequence>
<evidence type="ECO:0000313" key="3">
    <source>
        <dbReference type="EMBL" id="GAA2124852.1"/>
    </source>
</evidence>
<reference evidence="3 4" key="1">
    <citation type="journal article" date="2019" name="Int. J. Syst. Evol. Microbiol.">
        <title>The Global Catalogue of Microorganisms (GCM) 10K type strain sequencing project: providing services to taxonomists for standard genome sequencing and annotation.</title>
        <authorList>
            <consortium name="The Broad Institute Genomics Platform"/>
            <consortium name="The Broad Institute Genome Sequencing Center for Infectious Disease"/>
            <person name="Wu L."/>
            <person name="Ma J."/>
        </authorList>
    </citation>
    <scope>NUCLEOTIDE SEQUENCE [LARGE SCALE GENOMIC DNA]</scope>
    <source>
        <strain evidence="3 4">JCM 15481</strain>
    </source>
</reference>
<protein>
    <recommendedName>
        <fullName evidence="5">Integral membrane protein</fullName>
    </recommendedName>
</protein>
<dbReference type="Proteomes" id="UP001500443">
    <property type="component" value="Unassembled WGS sequence"/>
</dbReference>
<feature type="transmembrane region" description="Helical" evidence="2">
    <location>
        <begin position="55"/>
        <end position="75"/>
    </location>
</feature>
<keyword evidence="2" id="KW-1133">Transmembrane helix</keyword>
<accession>A0ABN2YB82</accession>
<evidence type="ECO:0000256" key="1">
    <source>
        <dbReference type="SAM" id="MobiDB-lite"/>
    </source>
</evidence>
<dbReference type="EMBL" id="BAAAPF010000084">
    <property type="protein sequence ID" value="GAA2124852.1"/>
    <property type="molecule type" value="Genomic_DNA"/>
</dbReference>
<dbReference type="RefSeq" id="WP_344290512.1">
    <property type="nucleotide sequence ID" value="NZ_BAAAPF010000084.1"/>
</dbReference>
<evidence type="ECO:0000256" key="2">
    <source>
        <dbReference type="SAM" id="Phobius"/>
    </source>
</evidence>
<comment type="caution">
    <text evidence="3">The sequence shown here is derived from an EMBL/GenBank/DDBJ whole genome shotgun (WGS) entry which is preliminary data.</text>
</comment>
<name>A0ABN2YB82_9ACTN</name>
<gene>
    <name evidence="3" type="ORF">GCM10009802_30030</name>
</gene>
<evidence type="ECO:0008006" key="5">
    <source>
        <dbReference type="Google" id="ProtNLM"/>
    </source>
</evidence>
<feature type="transmembrane region" description="Helical" evidence="2">
    <location>
        <begin position="20"/>
        <end position="43"/>
    </location>
</feature>
<keyword evidence="4" id="KW-1185">Reference proteome</keyword>
<evidence type="ECO:0000313" key="4">
    <source>
        <dbReference type="Proteomes" id="UP001500443"/>
    </source>
</evidence>
<feature type="compositionally biased region" description="Basic and acidic residues" evidence="1">
    <location>
        <begin position="91"/>
        <end position="105"/>
    </location>
</feature>